<keyword evidence="4" id="KW-1185">Reference proteome</keyword>
<dbReference type="Gramene" id="Vigun05g220300.1.v1.2">
    <property type="protein sequence ID" value="Vigun05g220300.1.v1.2.CDS.1"/>
    <property type="gene ID" value="Vigun05g220300.v1.2"/>
</dbReference>
<name>A0A4D6N8J3_VIGUN</name>
<proteinExistence type="predicted"/>
<dbReference type="GO" id="GO:0016747">
    <property type="term" value="F:acyltransferase activity, transferring groups other than amino-acyl groups"/>
    <property type="evidence" value="ECO:0007669"/>
    <property type="project" value="UniProtKB-ARBA"/>
</dbReference>
<evidence type="ECO:0000256" key="2">
    <source>
        <dbReference type="ARBA" id="ARBA00023315"/>
    </source>
</evidence>
<gene>
    <name evidence="3" type="ORF">DEO72_LG10g839</name>
</gene>
<dbReference type="Gene3D" id="3.30.559.10">
    <property type="entry name" value="Chloramphenicol acetyltransferase-like domain"/>
    <property type="match status" value="2"/>
</dbReference>
<organism evidence="3 4">
    <name type="scientific">Vigna unguiculata</name>
    <name type="common">Cowpea</name>
    <dbReference type="NCBI Taxonomy" id="3917"/>
    <lineage>
        <taxon>Eukaryota</taxon>
        <taxon>Viridiplantae</taxon>
        <taxon>Streptophyta</taxon>
        <taxon>Embryophyta</taxon>
        <taxon>Tracheophyta</taxon>
        <taxon>Spermatophyta</taxon>
        <taxon>Magnoliopsida</taxon>
        <taxon>eudicotyledons</taxon>
        <taxon>Gunneridae</taxon>
        <taxon>Pentapetalae</taxon>
        <taxon>rosids</taxon>
        <taxon>fabids</taxon>
        <taxon>Fabales</taxon>
        <taxon>Fabaceae</taxon>
        <taxon>Papilionoideae</taxon>
        <taxon>50 kb inversion clade</taxon>
        <taxon>NPAAA clade</taxon>
        <taxon>indigoferoid/millettioid clade</taxon>
        <taxon>Phaseoleae</taxon>
        <taxon>Vigna</taxon>
    </lineage>
</organism>
<keyword evidence="1 3" id="KW-0808">Transferase</keyword>
<dbReference type="InterPro" id="IPR023213">
    <property type="entry name" value="CAT-like_dom_sf"/>
</dbReference>
<reference evidence="3 4" key="1">
    <citation type="submission" date="2019-04" db="EMBL/GenBank/DDBJ databases">
        <title>An improved genome assembly and genetic linkage map for asparagus bean, Vigna unguiculata ssp. sesquipedialis.</title>
        <authorList>
            <person name="Xia Q."/>
            <person name="Zhang R."/>
            <person name="Dong Y."/>
        </authorList>
    </citation>
    <scope>NUCLEOTIDE SEQUENCE [LARGE SCALE GENOMIC DNA]</scope>
    <source>
        <tissue evidence="3">Leaf</tissue>
    </source>
</reference>
<evidence type="ECO:0000313" key="3">
    <source>
        <dbReference type="EMBL" id="QCE09618.1"/>
    </source>
</evidence>
<accession>A0A4D6N8J3</accession>
<dbReference type="OrthoDB" id="1862401at2759"/>
<protein>
    <submittedName>
        <fullName evidence="3">Shikimate O-hydroxycinnamoyltransferase</fullName>
    </submittedName>
</protein>
<sequence>MDNQINHHEPVKVLEECQVAPPPSLSSITLPLTFFDIPWLGSRSVHRIFFFEFPHPTNHFIQTTLPILKHSLSLSLQHFFPFASNLIVPPQLHLSHIRYLHGDSLSFTVAESTADFTLLASHSPQDVRNWHPLIPTLPPPHVDQDGTRVFPLMSIQVTIFPNSGFAICLTFNHIVSDGKSLHHFIKFWASLCKARGDLDPFETSLSLPSYERDRLEDPNRLNLLYSQVFPISEQKRTAFNGFPYRFTVVLSREQTEKLKNWVTLKFGIYASEAFHISTFVVTCSLIWVCLVGSEESKQDCDELRYLFFVADSRDRPEFSLTSTYFGNCLTSCMVALKRSEIVGENGIVAAAKAIEREIRDFKSDALRKAEKLMSDLRELVKIRKSVLVIAGSPKLDVYQTDFGWGKPKKCEAAHVESPGLISLSDCRDDKGGIEVGLALDMTQMKKFGNILEMKLLNIDKF</sequence>
<dbReference type="AlphaFoldDB" id="A0A4D6N8J3"/>
<dbReference type="PANTHER" id="PTHR31625">
    <property type="match status" value="1"/>
</dbReference>
<dbReference type="EMBL" id="CP039354">
    <property type="protein sequence ID" value="QCE09618.1"/>
    <property type="molecule type" value="Genomic_DNA"/>
</dbReference>
<keyword evidence="2" id="KW-0012">Acyltransferase</keyword>
<dbReference type="Pfam" id="PF02458">
    <property type="entry name" value="Transferase"/>
    <property type="match status" value="1"/>
</dbReference>
<evidence type="ECO:0000313" key="4">
    <source>
        <dbReference type="Proteomes" id="UP000501690"/>
    </source>
</evidence>
<evidence type="ECO:0000256" key="1">
    <source>
        <dbReference type="ARBA" id="ARBA00022679"/>
    </source>
</evidence>
<dbReference type="Proteomes" id="UP000501690">
    <property type="component" value="Linkage Group LG10"/>
</dbReference>
<dbReference type="InterPro" id="IPR051504">
    <property type="entry name" value="Plant_metabolite_acyltrans"/>
</dbReference>